<organism evidence="1 2">
    <name type="scientific">Turnix velox</name>
    <name type="common">Little buttonquail</name>
    <dbReference type="NCBI Taxonomy" id="2529409"/>
    <lineage>
        <taxon>Eukaryota</taxon>
        <taxon>Metazoa</taxon>
        <taxon>Chordata</taxon>
        <taxon>Craniata</taxon>
        <taxon>Vertebrata</taxon>
        <taxon>Euteleostomi</taxon>
        <taxon>Archelosauria</taxon>
        <taxon>Archosauria</taxon>
        <taxon>Dinosauria</taxon>
        <taxon>Saurischia</taxon>
        <taxon>Theropoda</taxon>
        <taxon>Coelurosauria</taxon>
        <taxon>Aves</taxon>
        <taxon>Neognathae</taxon>
        <taxon>Neoaves</taxon>
        <taxon>Charadriiformes</taxon>
        <taxon>Turnicidae</taxon>
        <taxon>Turnix</taxon>
    </lineage>
</organism>
<dbReference type="InterPro" id="IPR050199">
    <property type="entry name" value="IgHV"/>
</dbReference>
<dbReference type="AlphaFoldDB" id="A0A7L3LXD8"/>
<evidence type="ECO:0000313" key="1">
    <source>
        <dbReference type="EMBL" id="NXU57640.1"/>
    </source>
</evidence>
<evidence type="ECO:0000313" key="2">
    <source>
        <dbReference type="Proteomes" id="UP000582182"/>
    </source>
</evidence>
<dbReference type="OrthoDB" id="8865476at2759"/>
<sequence>GIMAAVELVESGGGLKSPGGSFSLLCKASGFTFSSTGMVWTPQGLGKGLHWVGGIYSDGSSTYYAPAVKGRASISRDNSQSSLSLRQGHG</sequence>
<proteinExistence type="predicted"/>
<reference evidence="1 2" key="1">
    <citation type="submission" date="2019-09" db="EMBL/GenBank/DDBJ databases">
        <title>Bird 10,000 Genomes (B10K) Project - Family phase.</title>
        <authorList>
            <person name="Zhang G."/>
        </authorList>
    </citation>
    <scope>NUCLEOTIDE SEQUENCE [LARGE SCALE GENOMIC DNA]</scope>
    <source>
        <strain evidence="1">B10K-DU-029-46</strain>
    </source>
</reference>
<keyword evidence="2" id="KW-1185">Reference proteome</keyword>
<dbReference type="SUPFAM" id="SSF48726">
    <property type="entry name" value="Immunoglobulin"/>
    <property type="match status" value="1"/>
</dbReference>
<dbReference type="PANTHER" id="PTHR23266">
    <property type="entry name" value="IMMUNOGLOBULIN HEAVY CHAIN"/>
    <property type="match status" value="1"/>
</dbReference>
<comment type="caution">
    <text evidence="1">The sequence shown here is derived from an EMBL/GenBank/DDBJ whole genome shotgun (WGS) entry which is preliminary data.</text>
</comment>
<feature type="non-terminal residue" evidence="1">
    <location>
        <position position="90"/>
    </location>
</feature>
<name>A0A7L3LXD8_9CHAR</name>
<feature type="non-terminal residue" evidence="1">
    <location>
        <position position="1"/>
    </location>
</feature>
<dbReference type="Gene3D" id="2.60.40.10">
    <property type="entry name" value="Immunoglobulins"/>
    <property type="match status" value="1"/>
</dbReference>
<dbReference type="EMBL" id="VZTY01029726">
    <property type="protein sequence ID" value="NXU57640.1"/>
    <property type="molecule type" value="Genomic_DNA"/>
</dbReference>
<protein>
    <submittedName>
        <fullName evidence="1">HV333 protein</fullName>
    </submittedName>
</protein>
<dbReference type="InterPro" id="IPR013783">
    <property type="entry name" value="Ig-like_fold"/>
</dbReference>
<accession>A0A7L3LXD8</accession>
<dbReference type="Proteomes" id="UP000582182">
    <property type="component" value="Unassembled WGS sequence"/>
</dbReference>
<dbReference type="InterPro" id="IPR036179">
    <property type="entry name" value="Ig-like_dom_sf"/>
</dbReference>
<gene>
    <name evidence="1" type="primary">Ighv333</name>
    <name evidence="1" type="ORF">TURVEL_R13020</name>
</gene>